<dbReference type="InterPro" id="IPR049945">
    <property type="entry name" value="AAA_22"/>
</dbReference>
<dbReference type="SUPFAM" id="SSF48452">
    <property type="entry name" value="TPR-like"/>
    <property type="match status" value="1"/>
</dbReference>
<dbReference type="Pfam" id="PF25872">
    <property type="entry name" value="HTH_77"/>
    <property type="match status" value="1"/>
</dbReference>
<organism evidence="2 3">
    <name type="scientific">Nonomuraea rhodomycinica</name>
    <dbReference type="NCBI Taxonomy" id="1712872"/>
    <lineage>
        <taxon>Bacteria</taxon>
        <taxon>Bacillati</taxon>
        <taxon>Actinomycetota</taxon>
        <taxon>Actinomycetes</taxon>
        <taxon>Streptosporangiales</taxon>
        <taxon>Streptosporangiaceae</taxon>
        <taxon>Nonomuraea</taxon>
    </lineage>
</organism>
<evidence type="ECO:0000259" key="1">
    <source>
        <dbReference type="PROSITE" id="PS50043"/>
    </source>
</evidence>
<keyword evidence="3" id="KW-1185">Reference proteome</keyword>
<dbReference type="InterPro" id="IPR027417">
    <property type="entry name" value="P-loop_NTPase"/>
</dbReference>
<dbReference type="PRINTS" id="PR00364">
    <property type="entry name" value="DISEASERSIST"/>
</dbReference>
<dbReference type="PANTHER" id="PTHR47691">
    <property type="entry name" value="REGULATOR-RELATED"/>
    <property type="match status" value="1"/>
</dbReference>
<dbReference type="Pfam" id="PF00196">
    <property type="entry name" value="GerE"/>
    <property type="match status" value="1"/>
</dbReference>
<accession>A0A7Y6MH54</accession>
<dbReference type="SUPFAM" id="SSF52540">
    <property type="entry name" value="P-loop containing nucleoside triphosphate hydrolases"/>
    <property type="match status" value="1"/>
</dbReference>
<dbReference type="GO" id="GO:0006355">
    <property type="term" value="P:regulation of DNA-templated transcription"/>
    <property type="evidence" value="ECO:0007669"/>
    <property type="project" value="InterPro"/>
</dbReference>
<dbReference type="AlphaFoldDB" id="A0A7Y6MH54"/>
<dbReference type="CDD" id="cd06170">
    <property type="entry name" value="LuxR_C_like"/>
    <property type="match status" value="1"/>
</dbReference>
<dbReference type="InterPro" id="IPR036388">
    <property type="entry name" value="WH-like_DNA-bd_sf"/>
</dbReference>
<dbReference type="RefSeq" id="WP_175606264.1">
    <property type="nucleotide sequence ID" value="NZ_JABWGO010000020.1"/>
</dbReference>
<dbReference type="Proteomes" id="UP000546126">
    <property type="component" value="Unassembled WGS sequence"/>
</dbReference>
<evidence type="ECO:0000313" key="2">
    <source>
        <dbReference type="EMBL" id="NUW46820.1"/>
    </source>
</evidence>
<dbReference type="Pfam" id="PF13401">
    <property type="entry name" value="AAA_22"/>
    <property type="match status" value="1"/>
</dbReference>
<dbReference type="Gene3D" id="3.40.50.300">
    <property type="entry name" value="P-loop containing nucleotide triphosphate hydrolases"/>
    <property type="match status" value="1"/>
</dbReference>
<dbReference type="PROSITE" id="PS50043">
    <property type="entry name" value="HTH_LUXR_2"/>
    <property type="match status" value="1"/>
</dbReference>
<dbReference type="GO" id="GO:0003677">
    <property type="term" value="F:DNA binding"/>
    <property type="evidence" value="ECO:0007669"/>
    <property type="project" value="InterPro"/>
</dbReference>
<comment type="caution">
    <text evidence="2">The sequence shown here is derived from an EMBL/GenBank/DDBJ whole genome shotgun (WGS) entry which is preliminary data.</text>
</comment>
<proteinExistence type="predicted"/>
<dbReference type="PANTHER" id="PTHR47691:SF3">
    <property type="entry name" value="HTH-TYPE TRANSCRIPTIONAL REGULATOR RV0890C-RELATED"/>
    <property type="match status" value="1"/>
</dbReference>
<dbReference type="InterPro" id="IPR016032">
    <property type="entry name" value="Sig_transdc_resp-reg_C-effctor"/>
</dbReference>
<dbReference type="InterPro" id="IPR058852">
    <property type="entry name" value="HTH_77"/>
</dbReference>
<dbReference type="SUPFAM" id="SSF46894">
    <property type="entry name" value="C-terminal effector domain of the bipartite response regulators"/>
    <property type="match status" value="1"/>
</dbReference>
<dbReference type="GO" id="GO:0016887">
    <property type="term" value="F:ATP hydrolysis activity"/>
    <property type="evidence" value="ECO:0007669"/>
    <property type="project" value="InterPro"/>
</dbReference>
<dbReference type="Gene3D" id="1.25.40.10">
    <property type="entry name" value="Tetratricopeptide repeat domain"/>
    <property type="match status" value="1"/>
</dbReference>
<protein>
    <submittedName>
        <fullName evidence="2">AAA family ATPase</fullName>
    </submittedName>
</protein>
<name>A0A7Y6MH54_9ACTN</name>
<dbReference type="PRINTS" id="PR00038">
    <property type="entry name" value="HTHLUXR"/>
</dbReference>
<dbReference type="Gene3D" id="1.10.10.10">
    <property type="entry name" value="Winged helix-like DNA-binding domain superfamily/Winged helix DNA-binding domain"/>
    <property type="match status" value="1"/>
</dbReference>
<dbReference type="EMBL" id="JABWGO010000020">
    <property type="protein sequence ID" value="NUW46820.1"/>
    <property type="molecule type" value="Genomic_DNA"/>
</dbReference>
<feature type="domain" description="HTH luxR-type" evidence="1">
    <location>
        <begin position="708"/>
        <end position="773"/>
    </location>
</feature>
<gene>
    <name evidence="2" type="ORF">HT134_42960</name>
</gene>
<evidence type="ECO:0000313" key="3">
    <source>
        <dbReference type="Proteomes" id="UP000546126"/>
    </source>
</evidence>
<dbReference type="InterPro" id="IPR000792">
    <property type="entry name" value="Tscrpt_reg_LuxR_C"/>
</dbReference>
<reference evidence="2 3" key="1">
    <citation type="submission" date="2020-06" db="EMBL/GenBank/DDBJ databases">
        <authorList>
            <person name="Chanama M."/>
        </authorList>
    </citation>
    <scope>NUCLEOTIDE SEQUENCE [LARGE SCALE GENOMIC DNA]</scope>
    <source>
        <strain evidence="2 3">TBRC6557</strain>
    </source>
</reference>
<dbReference type="InterPro" id="IPR011990">
    <property type="entry name" value="TPR-like_helical_dom_sf"/>
</dbReference>
<dbReference type="SMART" id="SM00421">
    <property type="entry name" value="HTH_LUXR"/>
    <property type="match status" value="1"/>
</dbReference>
<sequence>MGTRDTGTRERAHGLPTERTSFVGRRRKIAQIRRMLSAAPVVTLTGPGGVGKTRLASRAAAALGGAFPDGVWMVDLAALRSRDLLAPAIVEALGVRDHTARPPLEVLTGHLADKRLLMILDNCEHMVDECAVVARTLLRTAPELRIIATSRQSLRVAGERLLDVPPLALPSGARPPAGLLARSDAPRLFAERAEAAAPGFAVTEANGDAVVEICRRLDGIPLAIELAAAQLRTLSLDQLLAQLEDRFALLPAPGASPAHHRTLRALIGWSHGLCTGEERLLWSRMSVFAGNLDLEAAEAVCGGDGIARHDVVDLLSSLVDKSILISEHDGETVRYRILETIRDYGRQRLEESGQAAVLRRRHRDHYRRLASETRARISSPEQVSWLARLGADHANLRLALEYCHTEPGQTRAGLAMAADLMYHWVNGVYLGEGRAWLERGLAAETEPSDVRVRALWTDAVLAIIQADLPSAEAVLRECGTLAVEREDPMALAYVALGEGLLALSREDPVAAIPLLDDAVRRFRAVDDPVGVVEALIRLCVAHRSTGEHALAISIGKESLAVCDRHGLGWHKAYTLAVLGVAVCERGDAGHAAALVAEAVRFNRALRDQRGVGLDLEILAWIATTQGRLRRAARLYGILRTLWARIGDPPPSGYLHSAAHGEQSRSLARHAMGEPAFQEELERGAELDYDAALAYALEEEPDDSGSPDGPDRLPPLTVRETQIARLVAQGLSNKEIGKSLMIAQRTAEGHVEHILHKLGLDSRTQVAVWVSKHDPARG</sequence>